<dbReference type="SUPFAM" id="SSF47923">
    <property type="entry name" value="Ypt/Rab-GAP domain of gyp1p"/>
    <property type="match status" value="1"/>
</dbReference>
<feature type="domain" description="Rab-GAP TBC" evidence="2">
    <location>
        <begin position="1"/>
        <end position="85"/>
    </location>
</feature>
<evidence type="ECO:0000259" key="2">
    <source>
        <dbReference type="PROSITE" id="PS50086"/>
    </source>
</evidence>
<protein>
    <recommendedName>
        <fullName evidence="2">Rab-GAP TBC domain-containing protein</fullName>
    </recommendedName>
</protein>
<dbReference type="Pfam" id="PF00566">
    <property type="entry name" value="RabGAP-TBC"/>
    <property type="match status" value="1"/>
</dbReference>
<dbReference type="GO" id="GO:0031267">
    <property type="term" value="F:small GTPase binding"/>
    <property type="evidence" value="ECO:0007669"/>
    <property type="project" value="TreeGrafter"/>
</dbReference>
<dbReference type="PANTHER" id="PTHR47219">
    <property type="entry name" value="RAB GTPASE-ACTIVATING PROTEIN 1-LIKE"/>
    <property type="match status" value="1"/>
</dbReference>
<dbReference type="PANTHER" id="PTHR47219:SF9">
    <property type="entry name" value="GTPASE ACTIVATING PROTEIN AND CENTROSOME-ASSOCIATED, ISOFORM B"/>
    <property type="match status" value="1"/>
</dbReference>
<name>A0A8J4VX74_9ROSI</name>
<dbReference type="AlphaFoldDB" id="A0A8J4VX74"/>
<dbReference type="InterPro" id="IPR035969">
    <property type="entry name" value="Rab-GAP_TBC_sf"/>
</dbReference>
<sequence>MLRYFKCNTLPGFEDDKSVGLPLVEQYLFQFDQLVREHLPELGEHFTQEVINPSMYASQWFINVFSYSSPFHLALRIWDVFLYEGVKIVYKINLPFEKLIHALRNFLEDAVDPNTLLPMASTQLRYKHFSHYKGDKLLRPKPSYKVLKAPYFQLPHSPINFRTPPPNLPSMETLPKDRLPDSL</sequence>
<dbReference type="InterPro" id="IPR050302">
    <property type="entry name" value="Rab_GAP_TBC_domain"/>
</dbReference>
<dbReference type="Gene3D" id="1.10.472.80">
    <property type="entry name" value="Ypt/Rab-GAP domain of gyp1p, domain 3"/>
    <property type="match status" value="1"/>
</dbReference>
<dbReference type="GO" id="GO:0005096">
    <property type="term" value="F:GTPase activator activity"/>
    <property type="evidence" value="ECO:0007669"/>
    <property type="project" value="TreeGrafter"/>
</dbReference>
<evidence type="ECO:0000313" key="3">
    <source>
        <dbReference type="EMBL" id="KAF3964634.1"/>
    </source>
</evidence>
<proteinExistence type="predicted"/>
<dbReference type="OrthoDB" id="294251at2759"/>
<accession>A0A8J4VX74</accession>
<dbReference type="PROSITE" id="PS50086">
    <property type="entry name" value="TBC_RABGAP"/>
    <property type="match status" value="1"/>
</dbReference>
<reference evidence="3" key="1">
    <citation type="submission" date="2020-03" db="EMBL/GenBank/DDBJ databases">
        <title>Castanea mollissima Vanexum genome sequencing.</title>
        <authorList>
            <person name="Staton M."/>
        </authorList>
    </citation>
    <scope>NUCLEOTIDE SEQUENCE</scope>
    <source>
        <tissue evidence="3">Leaf</tissue>
    </source>
</reference>
<evidence type="ECO:0000256" key="1">
    <source>
        <dbReference type="SAM" id="MobiDB-lite"/>
    </source>
</evidence>
<comment type="caution">
    <text evidence="3">The sequence shown here is derived from an EMBL/GenBank/DDBJ whole genome shotgun (WGS) entry which is preliminary data.</text>
</comment>
<dbReference type="Proteomes" id="UP000737018">
    <property type="component" value="Unassembled WGS sequence"/>
</dbReference>
<dbReference type="EMBL" id="JRKL02001336">
    <property type="protein sequence ID" value="KAF3964634.1"/>
    <property type="molecule type" value="Genomic_DNA"/>
</dbReference>
<evidence type="ECO:0000313" key="4">
    <source>
        <dbReference type="Proteomes" id="UP000737018"/>
    </source>
</evidence>
<feature type="region of interest" description="Disordered" evidence="1">
    <location>
        <begin position="160"/>
        <end position="183"/>
    </location>
</feature>
<gene>
    <name evidence="3" type="ORF">CMV_011098</name>
</gene>
<organism evidence="3 4">
    <name type="scientific">Castanea mollissima</name>
    <name type="common">Chinese chestnut</name>
    <dbReference type="NCBI Taxonomy" id="60419"/>
    <lineage>
        <taxon>Eukaryota</taxon>
        <taxon>Viridiplantae</taxon>
        <taxon>Streptophyta</taxon>
        <taxon>Embryophyta</taxon>
        <taxon>Tracheophyta</taxon>
        <taxon>Spermatophyta</taxon>
        <taxon>Magnoliopsida</taxon>
        <taxon>eudicotyledons</taxon>
        <taxon>Gunneridae</taxon>
        <taxon>Pentapetalae</taxon>
        <taxon>rosids</taxon>
        <taxon>fabids</taxon>
        <taxon>Fagales</taxon>
        <taxon>Fagaceae</taxon>
        <taxon>Castanea</taxon>
    </lineage>
</organism>
<dbReference type="InterPro" id="IPR000195">
    <property type="entry name" value="Rab-GAP-TBC_dom"/>
</dbReference>
<feature type="compositionally biased region" description="Basic and acidic residues" evidence="1">
    <location>
        <begin position="174"/>
        <end position="183"/>
    </location>
</feature>
<keyword evidence="4" id="KW-1185">Reference proteome</keyword>